<organism evidence="3 4">
    <name type="scientific">Asticcacaulis excentricus</name>
    <dbReference type="NCBI Taxonomy" id="78587"/>
    <lineage>
        <taxon>Bacteria</taxon>
        <taxon>Pseudomonadati</taxon>
        <taxon>Pseudomonadota</taxon>
        <taxon>Alphaproteobacteria</taxon>
        <taxon>Caulobacterales</taxon>
        <taxon>Caulobacteraceae</taxon>
        <taxon>Asticcacaulis</taxon>
    </lineage>
</organism>
<protein>
    <recommendedName>
        <fullName evidence="2">Thioesterase domain-containing protein</fullName>
    </recommendedName>
</protein>
<reference evidence="4" key="1">
    <citation type="journal article" date="2017" name="Biotechnol. Biofuels">
        <title>Evaluation of environmental bacterial communities as a factor affecting the growth of duckweed Lemna minor.</title>
        <authorList>
            <person name="Ishizawa H."/>
            <person name="Kuroda M."/>
            <person name="Morikawa M."/>
            <person name="Ike M."/>
        </authorList>
    </citation>
    <scope>NUCLEOTIDE SEQUENCE [LARGE SCALE GENOMIC DNA]</scope>
    <source>
        <strain evidence="4">M6</strain>
    </source>
</reference>
<gene>
    <name evidence="3" type="ORF">EM6_2623</name>
</gene>
<dbReference type="SUPFAM" id="SSF54637">
    <property type="entry name" value="Thioesterase/thiol ester dehydrase-isomerase"/>
    <property type="match status" value="1"/>
</dbReference>
<dbReference type="OrthoDB" id="9813158at2"/>
<dbReference type="PANTHER" id="PTHR43240">
    <property type="entry name" value="1,4-DIHYDROXY-2-NAPHTHOYL-COA THIOESTERASE 1"/>
    <property type="match status" value="1"/>
</dbReference>
<evidence type="ECO:0000313" key="4">
    <source>
        <dbReference type="Proteomes" id="UP000278756"/>
    </source>
</evidence>
<dbReference type="Pfam" id="PF03061">
    <property type="entry name" value="4HBT"/>
    <property type="match status" value="1"/>
</dbReference>
<dbReference type="NCBIfam" id="TIGR00369">
    <property type="entry name" value="unchar_dom_1"/>
    <property type="match status" value="1"/>
</dbReference>
<dbReference type="InterPro" id="IPR006683">
    <property type="entry name" value="Thioestr_dom"/>
</dbReference>
<dbReference type="CDD" id="cd03443">
    <property type="entry name" value="PaaI_thioesterase"/>
    <property type="match status" value="1"/>
</dbReference>
<reference evidence="4" key="2">
    <citation type="journal article" date="2017" name="Plant Physiol. Biochem.">
        <title>Differential oxidative and antioxidative response of duckweed Lemna minor toward plant growth promoting/inhibiting bacteria.</title>
        <authorList>
            <person name="Ishizawa H."/>
            <person name="Kuroda M."/>
            <person name="Morikawa M."/>
            <person name="Ike M."/>
        </authorList>
    </citation>
    <scope>NUCLEOTIDE SEQUENCE [LARGE SCALE GENOMIC DNA]</scope>
    <source>
        <strain evidence="4">M6</strain>
    </source>
</reference>
<dbReference type="PANTHER" id="PTHR43240:SF7">
    <property type="entry name" value="BLR7284 PROTEIN"/>
    <property type="match status" value="1"/>
</dbReference>
<dbReference type="EMBL" id="AP018828">
    <property type="protein sequence ID" value="BBF82004.1"/>
    <property type="molecule type" value="Genomic_DNA"/>
</dbReference>
<keyword evidence="1" id="KW-0378">Hydrolase</keyword>
<sequence>MPIAPFREGFDLLVDNIPYMKALGARYAGRSEDGIRLRLPYAQPLIGDPETGVIAGGAVTALLDHACGMAVWDELNEYKPIATMDLRIDYMRPAQPNRDLFILAKCYKLTRSVGFVRGFAYDDTLSDPVAAAQAAFIISHPCLKNREAHA</sequence>
<evidence type="ECO:0000313" key="3">
    <source>
        <dbReference type="EMBL" id="BBF82004.1"/>
    </source>
</evidence>
<accession>A0A3G9G9Z0</accession>
<feature type="domain" description="Thioesterase" evidence="2">
    <location>
        <begin position="52"/>
        <end position="123"/>
    </location>
</feature>
<dbReference type="GO" id="GO:0061522">
    <property type="term" value="F:1,4-dihydroxy-2-naphthoyl-CoA thioesterase activity"/>
    <property type="evidence" value="ECO:0007669"/>
    <property type="project" value="TreeGrafter"/>
</dbReference>
<name>A0A3G9G9Z0_9CAUL</name>
<evidence type="ECO:0000256" key="1">
    <source>
        <dbReference type="ARBA" id="ARBA00022801"/>
    </source>
</evidence>
<dbReference type="Proteomes" id="UP000278756">
    <property type="component" value="Chromosome 2"/>
</dbReference>
<dbReference type="InterPro" id="IPR003736">
    <property type="entry name" value="PAAI_dom"/>
</dbReference>
<dbReference type="AlphaFoldDB" id="A0A3G9G9Z0"/>
<dbReference type="Gene3D" id="3.10.129.10">
    <property type="entry name" value="Hotdog Thioesterase"/>
    <property type="match status" value="1"/>
</dbReference>
<dbReference type="GO" id="GO:0005829">
    <property type="term" value="C:cytosol"/>
    <property type="evidence" value="ECO:0007669"/>
    <property type="project" value="TreeGrafter"/>
</dbReference>
<proteinExistence type="predicted"/>
<evidence type="ECO:0000259" key="2">
    <source>
        <dbReference type="Pfam" id="PF03061"/>
    </source>
</evidence>
<dbReference type="RefSeq" id="WP_126423633.1">
    <property type="nucleotide sequence ID" value="NZ_AP018828.1"/>
</dbReference>
<dbReference type="InterPro" id="IPR029069">
    <property type="entry name" value="HotDog_dom_sf"/>
</dbReference>